<evidence type="ECO:0000313" key="2">
    <source>
        <dbReference type="EMBL" id="MBB4966227.1"/>
    </source>
</evidence>
<proteinExistence type="predicted"/>
<reference evidence="2 3" key="1">
    <citation type="submission" date="2020-08" db="EMBL/GenBank/DDBJ databases">
        <title>Sequencing the genomes of 1000 actinobacteria strains.</title>
        <authorList>
            <person name="Klenk H.-P."/>
        </authorList>
    </citation>
    <scope>NUCLEOTIDE SEQUENCE [LARGE SCALE GENOMIC DNA]</scope>
    <source>
        <strain evidence="2 3">DSM 45084</strain>
    </source>
</reference>
<dbReference type="AlphaFoldDB" id="A0A7W7WWQ2"/>
<dbReference type="Proteomes" id="UP000542674">
    <property type="component" value="Unassembled WGS sequence"/>
</dbReference>
<keyword evidence="3" id="KW-1185">Reference proteome</keyword>
<organism evidence="2 3">
    <name type="scientific">Saccharothrix violaceirubra</name>
    <dbReference type="NCBI Taxonomy" id="413306"/>
    <lineage>
        <taxon>Bacteria</taxon>
        <taxon>Bacillati</taxon>
        <taxon>Actinomycetota</taxon>
        <taxon>Actinomycetes</taxon>
        <taxon>Pseudonocardiales</taxon>
        <taxon>Pseudonocardiaceae</taxon>
        <taxon>Saccharothrix</taxon>
    </lineage>
</organism>
<feature type="region of interest" description="Disordered" evidence="1">
    <location>
        <begin position="77"/>
        <end position="99"/>
    </location>
</feature>
<protein>
    <submittedName>
        <fullName evidence="2">Uncharacterized protein</fullName>
    </submittedName>
</protein>
<feature type="region of interest" description="Disordered" evidence="1">
    <location>
        <begin position="1"/>
        <end position="28"/>
    </location>
</feature>
<evidence type="ECO:0000256" key="1">
    <source>
        <dbReference type="SAM" id="MobiDB-lite"/>
    </source>
</evidence>
<dbReference type="EMBL" id="JACHJS010000001">
    <property type="protein sequence ID" value="MBB4966227.1"/>
    <property type="molecule type" value="Genomic_DNA"/>
</dbReference>
<dbReference type="RefSeq" id="WP_345016169.1">
    <property type="nucleotide sequence ID" value="NZ_BAABAI010000005.1"/>
</dbReference>
<accession>A0A7W7WWQ2</accession>
<evidence type="ECO:0000313" key="3">
    <source>
        <dbReference type="Proteomes" id="UP000542674"/>
    </source>
</evidence>
<sequence length="99" mass="10189">MTRNVARRLPVPGESGVGRPARQGPPRHIAAGTLVSTTADRVGQGVTGEGALAGNTSRVDGQARLGGARTGAGVSTVIESGAARSQEDRRRAWERGSSW</sequence>
<comment type="caution">
    <text evidence="2">The sequence shown here is derived from an EMBL/GenBank/DDBJ whole genome shotgun (WGS) entry which is preliminary data.</text>
</comment>
<feature type="compositionally biased region" description="Basic and acidic residues" evidence="1">
    <location>
        <begin position="85"/>
        <end position="99"/>
    </location>
</feature>
<name>A0A7W7WWQ2_9PSEU</name>
<gene>
    <name evidence="2" type="ORF">F4559_003586</name>
</gene>